<evidence type="ECO:0000256" key="14">
    <source>
        <dbReference type="ARBA" id="ARBA00022932"/>
    </source>
</evidence>
<dbReference type="GO" id="GO:0046872">
    <property type="term" value="F:metal ion binding"/>
    <property type="evidence" value="ECO:0007669"/>
    <property type="project" value="UniProtKB-KW"/>
</dbReference>
<feature type="compositionally biased region" description="Basic and acidic residues" evidence="17">
    <location>
        <begin position="12"/>
        <end position="26"/>
    </location>
</feature>
<keyword evidence="14" id="KW-0239">DNA-directed DNA polymerase</keyword>
<dbReference type="FunFam" id="3.30.420.10:FF:000032">
    <property type="entry name" value="Retrovirus-related Pol polyprotein from transposon 297-like Protein"/>
    <property type="match status" value="1"/>
</dbReference>
<dbReference type="GO" id="GO:0003723">
    <property type="term" value="F:RNA binding"/>
    <property type="evidence" value="ECO:0007669"/>
    <property type="project" value="UniProtKB-KW"/>
</dbReference>
<dbReference type="GO" id="GO:0005634">
    <property type="term" value="C:nucleus"/>
    <property type="evidence" value="ECO:0007669"/>
    <property type="project" value="UniProtKB-ARBA"/>
</dbReference>
<dbReference type="GO" id="GO:0015074">
    <property type="term" value="P:DNA integration"/>
    <property type="evidence" value="ECO:0007669"/>
    <property type="project" value="UniProtKB-KW"/>
</dbReference>
<evidence type="ECO:0000256" key="1">
    <source>
        <dbReference type="ARBA" id="ARBA00011353"/>
    </source>
</evidence>
<dbReference type="PANTHER" id="PTHR37984">
    <property type="entry name" value="PROTEIN CBG26694"/>
    <property type="match status" value="1"/>
</dbReference>
<comment type="subunit">
    <text evidence="1">Component of the NuA4 histone acetyltransferase complex.</text>
</comment>
<evidence type="ECO:0000313" key="23">
    <source>
        <dbReference type="Proteomes" id="UP001149954"/>
    </source>
</evidence>
<dbReference type="InterPro" id="IPR036397">
    <property type="entry name" value="RNaseH_sf"/>
</dbReference>
<dbReference type="CDD" id="cd00024">
    <property type="entry name" value="CD_CSD"/>
    <property type="match status" value="1"/>
</dbReference>
<feature type="domain" description="Reverse transcriptase" evidence="19">
    <location>
        <begin position="202"/>
        <end position="381"/>
    </location>
</feature>
<dbReference type="CDD" id="cd01647">
    <property type="entry name" value="RT_LTR"/>
    <property type="match status" value="1"/>
</dbReference>
<dbReference type="InterPro" id="IPR000953">
    <property type="entry name" value="Chromo/chromo_shadow_dom"/>
</dbReference>
<dbReference type="SUPFAM" id="SSF53098">
    <property type="entry name" value="Ribonuclease H-like"/>
    <property type="match status" value="1"/>
</dbReference>
<evidence type="ECO:0000256" key="12">
    <source>
        <dbReference type="ARBA" id="ARBA00022908"/>
    </source>
</evidence>
<keyword evidence="23" id="KW-1185">Reference proteome</keyword>
<accession>A0A9W9XK68</accession>
<reference evidence="21" key="2">
    <citation type="journal article" date="2023" name="IMA Fungus">
        <title>Comparative genomic study of the Penicillium genus elucidates a diverse pangenome and 15 lateral gene transfer events.</title>
        <authorList>
            <person name="Petersen C."/>
            <person name="Sorensen T."/>
            <person name="Nielsen M.R."/>
            <person name="Sondergaard T.E."/>
            <person name="Sorensen J.L."/>
            <person name="Fitzpatrick D.A."/>
            <person name="Frisvad J.C."/>
            <person name="Nielsen K.L."/>
        </authorList>
    </citation>
    <scope>NUCLEOTIDE SEQUENCE</scope>
    <source>
        <strain evidence="21">IBT 29495</strain>
    </source>
</reference>
<dbReference type="FunFam" id="3.30.70.270:FF:000020">
    <property type="entry name" value="Transposon Tf2-6 polyprotein-like Protein"/>
    <property type="match status" value="1"/>
</dbReference>
<keyword evidence="6" id="KW-0479">Metal-binding</keyword>
<protein>
    <submittedName>
        <fullName evidence="21">Retrovirus polyprotein</fullName>
    </submittedName>
</protein>
<dbReference type="Gene3D" id="3.30.420.10">
    <property type="entry name" value="Ribonuclease H-like superfamily/Ribonuclease H"/>
    <property type="match status" value="1"/>
</dbReference>
<keyword evidence="3" id="KW-0808">Transferase</keyword>
<keyword evidence="8" id="KW-0255">Endonuclease</keyword>
<keyword evidence="15" id="KW-0238">DNA-binding</keyword>
<dbReference type="Gene3D" id="3.30.70.270">
    <property type="match status" value="2"/>
</dbReference>
<dbReference type="InterPro" id="IPR001584">
    <property type="entry name" value="Integrase_cat-core"/>
</dbReference>
<evidence type="ECO:0000313" key="21">
    <source>
        <dbReference type="EMBL" id="KAJ5494130.1"/>
    </source>
</evidence>
<dbReference type="EMBL" id="JAPWDS010000006">
    <property type="protein sequence ID" value="KAJ5494130.1"/>
    <property type="molecule type" value="Genomic_DNA"/>
</dbReference>
<organism evidence="21 23">
    <name type="scientific">Penicillium fimorum</name>
    <dbReference type="NCBI Taxonomy" id="1882269"/>
    <lineage>
        <taxon>Eukaryota</taxon>
        <taxon>Fungi</taxon>
        <taxon>Dikarya</taxon>
        <taxon>Ascomycota</taxon>
        <taxon>Pezizomycotina</taxon>
        <taxon>Eurotiomycetes</taxon>
        <taxon>Eurotiomycetidae</taxon>
        <taxon>Eurotiales</taxon>
        <taxon>Aspergillaceae</taxon>
        <taxon>Penicillium</taxon>
    </lineage>
</organism>
<sequence length="1152" mass="134011">MAVPTPTTILQKPKDSQIHQADADRRDSLFSAEVQEESKKKNYPHARERQYGHWQVEEQQKMTWNINDETRLVTTKKKEALVPIDISAIGRVGFDRLRERSKTDKEIETFSTSLEEIDHIIDIKTVQIRDPEIDEILQTLPKEYHDLAEVFSKKRSDELPPYRPGVDHDIVLEAEAQPGYCPLYKLSLEELKAAKKYILDNLAKGFIIPSSAPYASPILMARKPGGGLRFCVDFRKLNAITKKDCYPLPLIDEVLQRTSKAKIYTKLDIQQGFHRIRLTPEAEDLTTFRTRYGSFKYKVTPFGLTNGPATFQRFMNDVLRECLDDYAVAFVDDILIYSENIEDHQRQVREVLQRLQKAGLQVALHKSEFSVTKTKFLGFIVSIDGIAVDPEKVKVIQSWQVPTTVKGVQSFLGFCNFYRRFIQNYSAISKPLHRLTRQDVPFKWTSGCEEAFVLLKDKLVSATVLRHYDPKRQTRVETDASNGVLGAVLSQYYEDDDFWHPVAFYSKTMQSAELNYEVRDKELLAIVRALQEWRPELEGLSREERFEILTDHQSLEYFMTTRQMNQRQVRWSEFLSQFHFKIKYRPGKRNIIADVLSRKESPCVDDSRQIVMLPQHCLEEGVLPVSLAPIQTALTQEEESMLEITEQIKKANRENTDLDEFRQIAANGSNSGWSLDNGLLLFEGRLEVPDEGDLRARLLDDIHRQPLTAHPGIEKLKKLISDRYHWPGWMTDVKRYVDNCLMCKRTKAWRDRTPGLLRPLPIPERPWQHISMDFRSFPKDRHGFDAVFVVVDRLSKRPISIPCHKDTDAKKMARLFIDNVIRTAGIPETIVSDRGGQFVSEFWAEFCRILGIRRKLSTAYHPQTDGQSEIANQYMAQRLRPYVEQNQDNWSEVLPMVDFAASILPQDTTKKSPFFVERGYEPAMTFDWRDQGTVTPSEDEAIQMLSQLQDIWIKTKEQIAKSQQLQIRQANKHRREEDFGVGDSVFVTTKDWLQDRPSKKLSHLSSGPYKIIEKVGNSYKLELPKAIRVHPVFHPSKLRKAATTEPLRGQHVDPPPPMKIGEIDEWEVEKILDVRTYYRRLQYRVQWLGHDLDLQWYPASNFKNAPRKIQEFHEQYPTKPGPPMRLQEWLDAEEEDRFIEDHSDDDKPAFRD</sequence>
<dbReference type="GO" id="GO:0003677">
    <property type="term" value="F:DNA binding"/>
    <property type="evidence" value="ECO:0007669"/>
    <property type="project" value="UniProtKB-KW"/>
</dbReference>
<keyword evidence="4" id="KW-0548">Nucleotidyltransferase</keyword>
<dbReference type="Pfam" id="PF00665">
    <property type="entry name" value="rve"/>
    <property type="match status" value="1"/>
</dbReference>
<dbReference type="PROSITE" id="PS50994">
    <property type="entry name" value="INTEGRASE"/>
    <property type="match status" value="1"/>
</dbReference>
<dbReference type="Pfam" id="PF00078">
    <property type="entry name" value="RVT_1"/>
    <property type="match status" value="1"/>
</dbReference>
<keyword evidence="5" id="KW-0540">Nuclease</keyword>
<keyword evidence="11" id="KW-0694">RNA-binding</keyword>
<keyword evidence="13" id="KW-0695">RNA-directed DNA polymerase</keyword>
<evidence type="ECO:0000256" key="10">
    <source>
        <dbReference type="ARBA" id="ARBA00022842"/>
    </source>
</evidence>
<evidence type="ECO:0000256" key="9">
    <source>
        <dbReference type="ARBA" id="ARBA00022801"/>
    </source>
</evidence>
<dbReference type="SUPFAM" id="SSF56672">
    <property type="entry name" value="DNA/RNA polymerases"/>
    <property type="match status" value="1"/>
</dbReference>
<dbReference type="GO" id="GO:0006338">
    <property type="term" value="P:chromatin remodeling"/>
    <property type="evidence" value="ECO:0007669"/>
    <property type="project" value="UniProtKB-ARBA"/>
</dbReference>
<evidence type="ECO:0000256" key="16">
    <source>
        <dbReference type="ARBA" id="ARBA00023172"/>
    </source>
</evidence>
<evidence type="ECO:0000256" key="7">
    <source>
        <dbReference type="ARBA" id="ARBA00022750"/>
    </source>
</evidence>
<evidence type="ECO:0000256" key="6">
    <source>
        <dbReference type="ARBA" id="ARBA00022723"/>
    </source>
</evidence>
<dbReference type="PROSITE" id="PS50878">
    <property type="entry name" value="RT_POL"/>
    <property type="match status" value="1"/>
</dbReference>
<dbReference type="PANTHER" id="PTHR37984:SF5">
    <property type="entry name" value="PROTEIN NYNRIN-LIKE"/>
    <property type="match status" value="1"/>
</dbReference>
<dbReference type="GO" id="GO:0004190">
    <property type="term" value="F:aspartic-type endopeptidase activity"/>
    <property type="evidence" value="ECO:0007669"/>
    <property type="project" value="UniProtKB-KW"/>
</dbReference>
<dbReference type="Pfam" id="PF17921">
    <property type="entry name" value="Integrase_H2C2"/>
    <property type="match status" value="1"/>
</dbReference>
<dbReference type="Pfam" id="PF24626">
    <property type="entry name" value="SH3_Tf2-1"/>
    <property type="match status" value="1"/>
</dbReference>
<dbReference type="InterPro" id="IPR043502">
    <property type="entry name" value="DNA/RNA_pol_sf"/>
</dbReference>
<dbReference type="SMART" id="SM00298">
    <property type="entry name" value="CHROMO"/>
    <property type="match status" value="1"/>
</dbReference>
<evidence type="ECO:0000256" key="15">
    <source>
        <dbReference type="ARBA" id="ARBA00023125"/>
    </source>
</evidence>
<dbReference type="InterPro" id="IPR043128">
    <property type="entry name" value="Rev_trsase/Diguanyl_cyclase"/>
</dbReference>
<feature type="region of interest" description="Disordered" evidence="17">
    <location>
        <begin position="1"/>
        <end position="26"/>
    </location>
</feature>
<keyword evidence="7" id="KW-0064">Aspartyl protease</keyword>
<keyword evidence="12" id="KW-0229">DNA integration</keyword>
<dbReference type="EMBL" id="JAPWDS010000005">
    <property type="protein sequence ID" value="KAJ5496434.1"/>
    <property type="molecule type" value="Genomic_DNA"/>
</dbReference>
<dbReference type="InterPro" id="IPR012337">
    <property type="entry name" value="RNaseH-like_sf"/>
</dbReference>
<evidence type="ECO:0000256" key="5">
    <source>
        <dbReference type="ARBA" id="ARBA00022722"/>
    </source>
</evidence>
<evidence type="ECO:0000256" key="2">
    <source>
        <dbReference type="ARBA" id="ARBA00022670"/>
    </source>
</evidence>
<dbReference type="AlphaFoldDB" id="A0A9W9XK68"/>
<dbReference type="GO" id="GO:0003887">
    <property type="term" value="F:DNA-directed DNA polymerase activity"/>
    <property type="evidence" value="ECO:0007669"/>
    <property type="project" value="UniProtKB-KW"/>
</dbReference>
<feature type="compositionally biased region" description="Polar residues" evidence="17">
    <location>
        <begin position="1"/>
        <end position="10"/>
    </location>
</feature>
<feature type="region of interest" description="Disordered" evidence="17">
    <location>
        <begin position="1130"/>
        <end position="1152"/>
    </location>
</feature>
<dbReference type="CDD" id="cd09274">
    <property type="entry name" value="RNase_HI_RT_Ty3"/>
    <property type="match status" value="1"/>
</dbReference>
<dbReference type="Gene3D" id="3.10.10.10">
    <property type="entry name" value="HIV Type 1 Reverse Transcriptase, subunit A, domain 1"/>
    <property type="match status" value="1"/>
</dbReference>
<dbReference type="InterPro" id="IPR041373">
    <property type="entry name" value="RT_RNaseH"/>
</dbReference>
<feature type="domain" description="Integrase catalytic" evidence="20">
    <location>
        <begin position="762"/>
        <end position="930"/>
    </location>
</feature>
<evidence type="ECO:0000256" key="8">
    <source>
        <dbReference type="ARBA" id="ARBA00022759"/>
    </source>
</evidence>
<evidence type="ECO:0000256" key="13">
    <source>
        <dbReference type="ARBA" id="ARBA00022918"/>
    </source>
</evidence>
<evidence type="ECO:0000313" key="22">
    <source>
        <dbReference type="EMBL" id="KAJ5496434.1"/>
    </source>
</evidence>
<dbReference type="GO" id="GO:0004519">
    <property type="term" value="F:endonuclease activity"/>
    <property type="evidence" value="ECO:0007669"/>
    <property type="project" value="UniProtKB-KW"/>
</dbReference>
<dbReference type="GO" id="GO:0006310">
    <property type="term" value="P:DNA recombination"/>
    <property type="evidence" value="ECO:0007669"/>
    <property type="project" value="UniProtKB-KW"/>
</dbReference>
<dbReference type="InterPro" id="IPR016197">
    <property type="entry name" value="Chromo-like_dom_sf"/>
</dbReference>
<keyword evidence="2" id="KW-0645">Protease</keyword>
<feature type="compositionally biased region" description="Basic and acidic residues" evidence="17">
    <location>
        <begin position="1139"/>
        <end position="1152"/>
    </location>
</feature>
<keyword evidence="16" id="KW-0233">DNA recombination</keyword>
<evidence type="ECO:0000259" key="19">
    <source>
        <dbReference type="PROSITE" id="PS50878"/>
    </source>
</evidence>
<name>A0A9W9XK68_9EURO</name>
<dbReference type="OrthoDB" id="4364638at2759"/>
<reference evidence="21" key="1">
    <citation type="submission" date="2022-12" db="EMBL/GenBank/DDBJ databases">
        <authorList>
            <person name="Petersen C."/>
        </authorList>
    </citation>
    <scope>NUCLEOTIDE SEQUENCE</scope>
    <source>
        <strain evidence="21">IBT 29495</strain>
    </source>
</reference>
<gene>
    <name evidence="22" type="ORF">N7463_008421</name>
    <name evidence="21" type="ORF">N7463_010217</name>
</gene>
<dbReference type="InterPro" id="IPR000477">
    <property type="entry name" value="RT_dom"/>
</dbReference>
<dbReference type="InterPro" id="IPR056924">
    <property type="entry name" value="SH3_Tf2-1"/>
</dbReference>
<dbReference type="Proteomes" id="UP001149954">
    <property type="component" value="Unassembled WGS sequence"/>
</dbReference>
<dbReference type="PROSITE" id="PS50013">
    <property type="entry name" value="CHROMO_2"/>
    <property type="match status" value="1"/>
</dbReference>
<proteinExistence type="predicted"/>
<dbReference type="Pfam" id="PF17917">
    <property type="entry name" value="RT_RNaseH"/>
    <property type="match status" value="1"/>
</dbReference>
<evidence type="ECO:0000259" key="18">
    <source>
        <dbReference type="PROSITE" id="PS50013"/>
    </source>
</evidence>
<evidence type="ECO:0000256" key="4">
    <source>
        <dbReference type="ARBA" id="ARBA00022695"/>
    </source>
</evidence>
<evidence type="ECO:0000256" key="17">
    <source>
        <dbReference type="SAM" id="MobiDB-lite"/>
    </source>
</evidence>
<dbReference type="GO" id="GO:0003964">
    <property type="term" value="F:RNA-directed DNA polymerase activity"/>
    <property type="evidence" value="ECO:0007669"/>
    <property type="project" value="UniProtKB-KW"/>
</dbReference>
<evidence type="ECO:0000259" key="20">
    <source>
        <dbReference type="PROSITE" id="PS50994"/>
    </source>
</evidence>
<evidence type="ECO:0000256" key="3">
    <source>
        <dbReference type="ARBA" id="ARBA00022679"/>
    </source>
</evidence>
<evidence type="ECO:0000256" key="11">
    <source>
        <dbReference type="ARBA" id="ARBA00022884"/>
    </source>
</evidence>
<dbReference type="Gene3D" id="2.40.50.40">
    <property type="match status" value="1"/>
</dbReference>
<keyword evidence="10" id="KW-0460">Magnesium</keyword>
<comment type="caution">
    <text evidence="21">The sequence shown here is derived from an EMBL/GenBank/DDBJ whole genome shotgun (WGS) entry which is preliminary data.</text>
</comment>
<feature type="domain" description="Chromo" evidence="18">
    <location>
        <begin position="1066"/>
        <end position="1124"/>
    </location>
</feature>
<keyword evidence="9" id="KW-0378">Hydrolase</keyword>
<dbReference type="GO" id="GO:0006508">
    <property type="term" value="P:proteolysis"/>
    <property type="evidence" value="ECO:0007669"/>
    <property type="project" value="UniProtKB-KW"/>
</dbReference>
<dbReference type="SUPFAM" id="SSF54160">
    <property type="entry name" value="Chromo domain-like"/>
    <property type="match status" value="1"/>
</dbReference>
<dbReference type="InterPro" id="IPR041588">
    <property type="entry name" value="Integrase_H2C2"/>
</dbReference>
<dbReference type="InterPro" id="IPR050951">
    <property type="entry name" value="Retrovirus_Pol_polyprotein"/>
</dbReference>
<dbReference type="Gene3D" id="1.10.340.70">
    <property type="match status" value="1"/>
</dbReference>